<evidence type="ECO:0000256" key="4">
    <source>
        <dbReference type="PROSITE-ProRule" id="PRU00473"/>
    </source>
</evidence>
<dbReference type="SUPFAM" id="SSF103088">
    <property type="entry name" value="OmpA-like"/>
    <property type="match status" value="1"/>
</dbReference>
<dbReference type="PROSITE" id="PS51257">
    <property type="entry name" value="PROKAR_LIPOPROTEIN"/>
    <property type="match status" value="1"/>
</dbReference>
<evidence type="ECO:0000259" key="6">
    <source>
        <dbReference type="PROSITE" id="PS51123"/>
    </source>
</evidence>
<dbReference type="InterPro" id="IPR006664">
    <property type="entry name" value="OMP_bac"/>
</dbReference>
<dbReference type="InterPro" id="IPR036737">
    <property type="entry name" value="OmpA-like_sf"/>
</dbReference>
<dbReference type="PROSITE" id="PS51123">
    <property type="entry name" value="OMPA_2"/>
    <property type="match status" value="1"/>
</dbReference>
<evidence type="ECO:0000256" key="2">
    <source>
        <dbReference type="ARBA" id="ARBA00023136"/>
    </source>
</evidence>
<proteinExistence type="predicted"/>
<feature type="signal peptide" evidence="5">
    <location>
        <begin position="1"/>
        <end position="19"/>
    </location>
</feature>
<evidence type="ECO:0000256" key="5">
    <source>
        <dbReference type="SAM" id="SignalP"/>
    </source>
</evidence>
<gene>
    <name evidence="7" type="ORF">KBJ98_12145</name>
</gene>
<feature type="domain" description="OmpA-like" evidence="6">
    <location>
        <begin position="504"/>
        <end position="621"/>
    </location>
</feature>
<dbReference type="Gene3D" id="2.120.10.30">
    <property type="entry name" value="TolB, C-terminal domain"/>
    <property type="match status" value="1"/>
</dbReference>
<protein>
    <submittedName>
        <fullName evidence="7">OmpA family protein</fullName>
    </submittedName>
</protein>
<reference evidence="7 8" key="1">
    <citation type="submission" date="2021-04" db="EMBL/GenBank/DDBJ databases">
        <title>Description of novel Flavobacterium sp. F-328.</title>
        <authorList>
            <person name="Saticioglu I.B."/>
        </authorList>
    </citation>
    <scope>NUCLEOTIDE SEQUENCE [LARGE SCALE GENOMIC DNA]</scope>
    <source>
        <strain evidence="7 8">F-328</strain>
    </source>
</reference>
<keyword evidence="3" id="KW-0998">Cell outer membrane</keyword>
<keyword evidence="5" id="KW-0732">Signal</keyword>
<dbReference type="PANTHER" id="PTHR30329:SF21">
    <property type="entry name" value="LIPOPROTEIN YIAD-RELATED"/>
    <property type="match status" value="1"/>
</dbReference>
<keyword evidence="8" id="KW-1185">Reference proteome</keyword>
<dbReference type="RefSeq" id="WP_210791024.1">
    <property type="nucleotide sequence ID" value="NZ_JAGPXB010000012.1"/>
</dbReference>
<dbReference type="PANTHER" id="PTHR30329">
    <property type="entry name" value="STATOR ELEMENT OF FLAGELLAR MOTOR COMPLEX"/>
    <property type="match status" value="1"/>
</dbReference>
<accession>A0ABS5D606</accession>
<dbReference type="InterPro" id="IPR011990">
    <property type="entry name" value="TPR-like_helical_dom_sf"/>
</dbReference>
<organism evidence="7 8">
    <name type="scientific">Flavobacterium erciyesense</name>
    <dbReference type="NCBI Taxonomy" id="2825842"/>
    <lineage>
        <taxon>Bacteria</taxon>
        <taxon>Pseudomonadati</taxon>
        <taxon>Bacteroidota</taxon>
        <taxon>Flavobacteriia</taxon>
        <taxon>Flavobacteriales</taxon>
        <taxon>Flavobacteriaceae</taxon>
        <taxon>Flavobacterium</taxon>
    </lineage>
</organism>
<dbReference type="PRINTS" id="PR01021">
    <property type="entry name" value="OMPADOMAIN"/>
</dbReference>
<comment type="caution">
    <text evidence="7">The sequence shown here is derived from an EMBL/GenBank/DDBJ whole genome shotgun (WGS) entry which is preliminary data.</text>
</comment>
<dbReference type="SUPFAM" id="SSF48452">
    <property type="entry name" value="TPR-like"/>
    <property type="match status" value="1"/>
</dbReference>
<evidence type="ECO:0000256" key="3">
    <source>
        <dbReference type="ARBA" id="ARBA00023237"/>
    </source>
</evidence>
<evidence type="ECO:0000313" key="8">
    <source>
        <dbReference type="Proteomes" id="UP000679008"/>
    </source>
</evidence>
<comment type="subcellular location">
    <subcellularLocation>
        <location evidence="1">Cell outer membrane</location>
    </subcellularLocation>
</comment>
<dbReference type="Proteomes" id="UP000679008">
    <property type="component" value="Unassembled WGS sequence"/>
</dbReference>
<dbReference type="Gene3D" id="3.30.1330.60">
    <property type="entry name" value="OmpA-like domain"/>
    <property type="match status" value="1"/>
</dbReference>
<evidence type="ECO:0000256" key="1">
    <source>
        <dbReference type="ARBA" id="ARBA00004442"/>
    </source>
</evidence>
<sequence>MKKYFLLVLVAIISCSTIAQNKQTKNADDLVRSYDYYGAIEAYLTLVRQGNNDLYIKKQLADCYYYIDNFKEAGKWYDQSITSQKDAEVFFRYAQVLKANLKYKEANIQLQRFAQLSPNDSRAQKFGANPNYLDQLERIDAAYEIRKLNINSARSDWGATLYGDVLYFVSARNESKKVYSWNNEPFLDIYQAKRLSNGNFEAPEEVAGLNSQFHEGSVSLTKSGSIAYFTSESFKNDLFEKDKNRRLKFGQVSLYSAKKENDKWSVITPLPWNNKSYSSGNPSVNKEGTVLYFASDMPGSIGGTDIWKVQINADGSYGQPENLGPSINTAADENFPFIADNGVLYFASNGLLGYGGFDVFAVDLVEVGGTPKNLGKPVNSEKDDFSFTFNTENNIAFLSSNRTGQDDIYVLNPICKSNLMVAVKNAKDGAALASTRVEIVMDGQEQIVNQMSDDKGILSYDMTCGKSYKVQILKDGYVTQSKTVIAVAGSNLVEVALEPIEVIVTETEIILNPIYFYSNRSEITEKGAAELDKLVYVMSQNQKLQIDVVAHTDYRGTDSYNLTLSEKRAKATVAYIIEKGIAAERISGKGLGEGAPKIDCKEDCTELEMALNRRSEFLIRK</sequence>
<dbReference type="InterPro" id="IPR050330">
    <property type="entry name" value="Bact_OuterMem_StrucFunc"/>
</dbReference>
<dbReference type="Pfam" id="PF07676">
    <property type="entry name" value="PD40"/>
    <property type="match status" value="1"/>
</dbReference>
<dbReference type="Gene3D" id="1.25.40.10">
    <property type="entry name" value="Tetratricopeptide repeat domain"/>
    <property type="match status" value="1"/>
</dbReference>
<dbReference type="SUPFAM" id="SSF82171">
    <property type="entry name" value="DPP6 N-terminal domain-like"/>
    <property type="match status" value="1"/>
</dbReference>
<dbReference type="InterPro" id="IPR011042">
    <property type="entry name" value="6-blade_b-propeller_TolB-like"/>
</dbReference>
<dbReference type="Pfam" id="PF00691">
    <property type="entry name" value="OmpA"/>
    <property type="match status" value="1"/>
</dbReference>
<keyword evidence="2 4" id="KW-0472">Membrane</keyword>
<dbReference type="EMBL" id="JAGPXB010000012">
    <property type="protein sequence ID" value="MBQ0909456.1"/>
    <property type="molecule type" value="Genomic_DNA"/>
</dbReference>
<dbReference type="InterPro" id="IPR006665">
    <property type="entry name" value="OmpA-like"/>
</dbReference>
<feature type="chain" id="PRO_5047133209" evidence="5">
    <location>
        <begin position="20"/>
        <end position="621"/>
    </location>
</feature>
<evidence type="ECO:0000313" key="7">
    <source>
        <dbReference type="EMBL" id="MBQ0909456.1"/>
    </source>
</evidence>
<name>A0ABS5D606_9FLAO</name>
<dbReference type="CDD" id="cd07185">
    <property type="entry name" value="OmpA_C-like"/>
    <property type="match status" value="1"/>
</dbReference>
<dbReference type="InterPro" id="IPR011659">
    <property type="entry name" value="WD40"/>
</dbReference>